<keyword evidence="3" id="KW-1185">Reference proteome</keyword>
<evidence type="ECO:0000259" key="1">
    <source>
        <dbReference type="Pfam" id="PF16457"/>
    </source>
</evidence>
<feature type="domain" description="PH" evidence="1">
    <location>
        <begin position="296"/>
        <end position="434"/>
    </location>
</feature>
<gene>
    <name evidence="2" type="ORF">Amon01_000718400</name>
</gene>
<name>A0A9W6Z4P2_AMBMO</name>
<dbReference type="AlphaFoldDB" id="A0A9W6Z4P2"/>
<evidence type="ECO:0000313" key="2">
    <source>
        <dbReference type="EMBL" id="GMG50321.1"/>
    </source>
</evidence>
<dbReference type="EMBL" id="BSXU01005077">
    <property type="protein sequence ID" value="GMG50321.1"/>
    <property type="molecule type" value="Genomic_DNA"/>
</dbReference>
<protein>
    <submittedName>
        <fullName evidence="2">Unnamed protein product</fullName>
    </submittedName>
</protein>
<evidence type="ECO:0000313" key="3">
    <source>
        <dbReference type="Proteomes" id="UP001165063"/>
    </source>
</evidence>
<accession>A0A9W6Z4P2</accession>
<dbReference type="InterPro" id="IPR011993">
    <property type="entry name" value="PH-like_dom_sf"/>
</dbReference>
<dbReference type="Gene3D" id="2.30.29.30">
    <property type="entry name" value="Pleckstrin-homology domain (PH domain)/Phosphotyrosine-binding domain (PTB)"/>
    <property type="match status" value="1"/>
</dbReference>
<comment type="caution">
    <text evidence="2">The sequence shown here is derived from an EMBL/GenBank/DDBJ whole genome shotgun (WGS) entry which is preliminary data.</text>
</comment>
<dbReference type="Pfam" id="PF16457">
    <property type="entry name" value="PH_12"/>
    <property type="match status" value="1"/>
</dbReference>
<proteinExistence type="predicted"/>
<organism evidence="2 3">
    <name type="scientific">Ambrosiozyma monospora</name>
    <name type="common">Yeast</name>
    <name type="synonym">Endomycopsis monosporus</name>
    <dbReference type="NCBI Taxonomy" id="43982"/>
    <lineage>
        <taxon>Eukaryota</taxon>
        <taxon>Fungi</taxon>
        <taxon>Dikarya</taxon>
        <taxon>Ascomycota</taxon>
        <taxon>Saccharomycotina</taxon>
        <taxon>Pichiomycetes</taxon>
        <taxon>Pichiales</taxon>
        <taxon>Pichiaceae</taxon>
        <taxon>Ambrosiozyma</taxon>
    </lineage>
</organism>
<dbReference type="InterPro" id="IPR001849">
    <property type="entry name" value="PH_domain"/>
</dbReference>
<dbReference type="OrthoDB" id="28413at2759"/>
<reference evidence="2" key="1">
    <citation type="submission" date="2023-04" db="EMBL/GenBank/DDBJ databases">
        <title>Ambrosiozyma monospora NBRC 1965.</title>
        <authorList>
            <person name="Ichikawa N."/>
            <person name="Sato H."/>
            <person name="Tonouchi N."/>
        </authorList>
    </citation>
    <scope>NUCLEOTIDE SEQUENCE</scope>
    <source>
        <strain evidence="2">NBRC 1965</strain>
    </source>
</reference>
<dbReference type="Proteomes" id="UP001165063">
    <property type="component" value="Unassembled WGS sequence"/>
</dbReference>
<sequence>MISTGIVDFVSKLIYRCVETKKDEYFSLLLKNLTLSQFVSSFAILSPETNADLFRLGFSQSFLKSLKLARSNLKSLTIKPEIPFHAALLNDLISALGSAINEQDKLGDKADAFARAGFTNDPKAYIIEHFTILGVIELMGILGSPNMTFKKNYFEHIMLADDNCHFPISLFTIHIKEMMTDLDVNEHPGFKNFAYLFNNELTYAFMSNALLFWMGSKAEHGDCPTIFKLLDSLLEFCDEHLQSDTFESLLIKLSEINYVDFKRYQLNKIKEKKRKNWGPLIKDFDKTIAEEVRSFVQDQRFLELSKGSWVHTYNPLEAPPKNSTKLPYYFITLSSNNKALIYKEFSKKQDSAIVNVDMDGNKIEFTSILKIQADSMTKSQTVEEANATKLIDINSRLQVSKIMIILKDSRIFEFYVSNQKLLYVWLDGLNMLINENSELSDDTKYQIESLIKVRTDVQLINLPDTAEDMDVVVPDINELSALTSGFYYA</sequence>